<accession>A0A9P6AK64</accession>
<evidence type="ECO:0000256" key="8">
    <source>
        <dbReference type="SAM" id="Phobius"/>
    </source>
</evidence>
<dbReference type="Pfam" id="PF00171">
    <property type="entry name" value="Aldedh"/>
    <property type="match status" value="1"/>
</dbReference>
<dbReference type="InterPro" id="IPR016162">
    <property type="entry name" value="Ald_DH_N"/>
</dbReference>
<dbReference type="EMBL" id="MU129083">
    <property type="protein sequence ID" value="KAF9507349.1"/>
    <property type="molecule type" value="Genomic_DNA"/>
</dbReference>
<feature type="domain" description="Aldehyde dehydrogenase" evidence="9">
    <location>
        <begin position="11"/>
        <end position="437"/>
    </location>
</feature>
<keyword evidence="8" id="KW-0472">Membrane</keyword>
<dbReference type="FunFam" id="3.40.605.10:FF:000004">
    <property type="entry name" value="Aldehyde dehydrogenase"/>
    <property type="match status" value="1"/>
</dbReference>
<evidence type="ECO:0000313" key="11">
    <source>
        <dbReference type="Proteomes" id="UP000886523"/>
    </source>
</evidence>
<dbReference type="GO" id="GO:0005737">
    <property type="term" value="C:cytoplasm"/>
    <property type="evidence" value="ECO:0007669"/>
    <property type="project" value="TreeGrafter"/>
</dbReference>
<dbReference type="GO" id="GO:0006081">
    <property type="term" value="P:aldehyde metabolic process"/>
    <property type="evidence" value="ECO:0007669"/>
    <property type="project" value="InterPro"/>
</dbReference>
<comment type="similarity">
    <text evidence="1 4 7">Belongs to the aldehyde dehydrogenase family.</text>
</comment>
<evidence type="ECO:0000256" key="6">
    <source>
        <dbReference type="PROSITE-ProRule" id="PRU10007"/>
    </source>
</evidence>
<evidence type="ECO:0000256" key="1">
    <source>
        <dbReference type="ARBA" id="ARBA00009986"/>
    </source>
</evidence>
<evidence type="ECO:0000256" key="5">
    <source>
        <dbReference type="PIRSR" id="PIRSR036492-1"/>
    </source>
</evidence>
<dbReference type="AlphaFoldDB" id="A0A9P6AK64"/>
<evidence type="ECO:0000259" key="9">
    <source>
        <dbReference type="Pfam" id="PF00171"/>
    </source>
</evidence>
<dbReference type="PANTHER" id="PTHR43570">
    <property type="entry name" value="ALDEHYDE DEHYDROGENASE"/>
    <property type="match status" value="1"/>
</dbReference>
<evidence type="ECO:0000256" key="3">
    <source>
        <dbReference type="ARBA" id="ARBA00023027"/>
    </source>
</evidence>
<keyword evidence="8" id="KW-1133">Transmembrane helix</keyword>
<organism evidence="10 11">
    <name type="scientific">Hydnum rufescens UP504</name>
    <dbReference type="NCBI Taxonomy" id="1448309"/>
    <lineage>
        <taxon>Eukaryota</taxon>
        <taxon>Fungi</taxon>
        <taxon>Dikarya</taxon>
        <taxon>Basidiomycota</taxon>
        <taxon>Agaricomycotina</taxon>
        <taxon>Agaricomycetes</taxon>
        <taxon>Cantharellales</taxon>
        <taxon>Hydnaceae</taxon>
        <taxon>Hydnum</taxon>
    </lineage>
</organism>
<feature type="active site" evidence="5">
    <location>
        <position position="250"/>
    </location>
</feature>
<dbReference type="InterPro" id="IPR029510">
    <property type="entry name" value="Ald_DH_CS_GLU"/>
</dbReference>
<dbReference type="PIRSF" id="PIRSF036492">
    <property type="entry name" value="ALDH"/>
    <property type="match status" value="1"/>
</dbReference>
<dbReference type="InterPro" id="IPR016163">
    <property type="entry name" value="Ald_DH_C"/>
</dbReference>
<gene>
    <name evidence="10" type="ORF">BS47DRAFT_1304133</name>
</gene>
<dbReference type="InterPro" id="IPR015590">
    <property type="entry name" value="Aldehyde_DH_dom"/>
</dbReference>
<comment type="caution">
    <text evidence="10">The sequence shown here is derived from an EMBL/GenBank/DDBJ whole genome shotgun (WGS) entry which is preliminary data.</text>
</comment>
<evidence type="ECO:0000256" key="7">
    <source>
        <dbReference type="RuleBase" id="RU003345"/>
    </source>
</evidence>
<dbReference type="InterPro" id="IPR016161">
    <property type="entry name" value="Ald_DH/histidinol_DH"/>
</dbReference>
<dbReference type="InterPro" id="IPR012394">
    <property type="entry name" value="Aldehyde_DH_NAD(P)"/>
</dbReference>
<dbReference type="PANTHER" id="PTHR43570:SF16">
    <property type="entry name" value="ALDEHYDE DEHYDROGENASE TYPE III, ISOFORM Q"/>
    <property type="match status" value="1"/>
</dbReference>
<dbReference type="OrthoDB" id="440325at2759"/>
<keyword evidence="8" id="KW-0812">Transmembrane</keyword>
<keyword evidence="3" id="KW-0520">NAD</keyword>
<feature type="active site" evidence="5 6">
    <location>
        <position position="216"/>
    </location>
</feature>
<sequence>MSDYTPLDEISTIRDAVKAGFASGKTRNVAYRKAQLLQLAHMVKDNAEQMVSSLREDLSRPRLEAYFLELGAVLKEAMIAYKKVDKWAAPEGVPFSITTSAMFGKVYKQPKGAVLIIGPFNYPYWCTLTPLIGAIAAGCTAVVKPSELSSASMKLLVELLPKYLDQDCYRIVTGAIPETTKLLELQWDHIMYTGSGMVGKIVAAAAAKHLTPITLELGGKSPVIVDKSADVTLTARRVLWAKMANAGQTCVAPDYILVAKDKHDALVEALLETYEQFYPKAEGGAAESTSFARLVNQRHFERVQKVLDRTKGEIVAGGETNATTKYIAPTIVKNVSLDDSLMEEELFGPVLPIIPVDSFQHAVDYVNTRDHPLALYLFCNDHKVKASVLEQTQSGMAMVNDLIISAGVEGLGFGGIGAVGMGAHSDKTGFEQFTHRRSTIHVPAWVDLLMKFRFPPYSSRKESTALALLMPSVPRGLSGTSSFNWLLWGPLIAIVGAAAGVLTKKQAISSGK</sequence>
<keyword evidence="2 4" id="KW-0560">Oxidoreductase</keyword>
<reference evidence="10" key="1">
    <citation type="journal article" date="2020" name="Nat. Commun.">
        <title>Large-scale genome sequencing of mycorrhizal fungi provides insights into the early evolution of symbiotic traits.</title>
        <authorList>
            <person name="Miyauchi S."/>
            <person name="Kiss E."/>
            <person name="Kuo A."/>
            <person name="Drula E."/>
            <person name="Kohler A."/>
            <person name="Sanchez-Garcia M."/>
            <person name="Morin E."/>
            <person name="Andreopoulos B."/>
            <person name="Barry K.W."/>
            <person name="Bonito G."/>
            <person name="Buee M."/>
            <person name="Carver A."/>
            <person name="Chen C."/>
            <person name="Cichocki N."/>
            <person name="Clum A."/>
            <person name="Culley D."/>
            <person name="Crous P.W."/>
            <person name="Fauchery L."/>
            <person name="Girlanda M."/>
            <person name="Hayes R.D."/>
            <person name="Keri Z."/>
            <person name="LaButti K."/>
            <person name="Lipzen A."/>
            <person name="Lombard V."/>
            <person name="Magnuson J."/>
            <person name="Maillard F."/>
            <person name="Murat C."/>
            <person name="Nolan M."/>
            <person name="Ohm R.A."/>
            <person name="Pangilinan J."/>
            <person name="Pereira M.F."/>
            <person name="Perotto S."/>
            <person name="Peter M."/>
            <person name="Pfister S."/>
            <person name="Riley R."/>
            <person name="Sitrit Y."/>
            <person name="Stielow J.B."/>
            <person name="Szollosi G."/>
            <person name="Zifcakova L."/>
            <person name="Stursova M."/>
            <person name="Spatafora J.W."/>
            <person name="Tedersoo L."/>
            <person name="Vaario L.M."/>
            <person name="Yamada A."/>
            <person name="Yan M."/>
            <person name="Wang P."/>
            <person name="Xu J."/>
            <person name="Bruns T."/>
            <person name="Baldrian P."/>
            <person name="Vilgalys R."/>
            <person name="Dunand C."/>
            <person name="Henrissat B."/>
            <person name="Grigoriev I.V."/>
            <person name="Hibbett D."/>
            <person name="Nagy L.G."/>
            <person name="Martin F.M."/>
        </authorList>
    </citation>
    <scope>NUCLEOTIDE SEQUENCE</scope>
    <source>
        <strain evidence="10">UP504</strain>
    </source>
</reference>
<dbReference type="GO" id="GO:0004029">
    <property type="term" value="F:aldehyde dehydrogenase (NAD+) activity"/>
    <property type="evidence" value="ECO:0007669"/>
    <property type="project" value="TreeGrafter"/>
</dbReference>
<protein>
    <recommendedName>
        <fullName evidence="4">Aldehyde dehydrogenase</fullName>
    </recommendedName>
</protein>
<evidence type="ECO:0000256" key="2">
    <source>
        <dbReference type="ARBA" id="ARBA00023002"/>
    </source>
</evidence>
<evidence type="ECO:0000256" key="4">
    <source>
        <dbReference type="PIRNR" id="PIRNR036492"/>
    </source>
</evidence>
<dbReference type="CDD" id="cd07135">
    <property type="entry name" value="ALDH_F14-YMR110C"/>
    <property type="match status" value="1"/>
</dbReference>
<dbReference type="Gene3D" id="3.40.605.10">
    <property type="entry name" value="Aldehyde Dehydrogenase, Chain A, domain 1"/>
    <property type="match status" value="1"/>
</dbReference>
<dbReference type="Proteomes" id="UP000886523">
    <property type="component" value="Unassembled WGS sequence"/>
</dbReference>
<dbReference type="Gene3D" id="3.40.309.10">
    <property type="entry name" value="Aldehyde Dehydrogenase, Chain A, domain 2"/>
    <property type="match status" value="1"/>
</dbReference>
<name>A0A9P6AK64_9AGAM</name>
<proteinExistence type="inferred from homology"/>
<dbReference type="SUPFAM" id="SSF53720">
    <property type="entry name" value="ALDH-like"/>
    <property type="match status" value="1"/>
</dbReference>
<dbReference type="PROSITE" id="PS00687">
    <property type="entry name" value="ALDEHYDE_DEHYDR_GLU"/>
    <property type="match status" value="1"/>
</dbReference>
<feature type="transmembrane region" description="Helical" evidence="8">
    <location>
        <begin position="485"/>
        <end position="503"/>
    </location>
</feature>
<keyword evidence="11" id="KW-1185">Reference proteome</keyword>
<dbReference type="FunFam" id="3.40.309.10:FF:000025">
    <property type="entry name" value="Aldehyde dehydrogenase"/>
    <property type="match status" value="1"/>
</dbReference>
<evidence type="ECO:0000313" key="10">
    <source>
        <dbReference type="EMBL" id="KAF9507349.1"/>
    </source>
</evidence>